<reference evidence="1 2" key="1">
    <citation type="journal article" date="2021" name="Nat. Commun.">
        <title>Genetic determinants of endophytism in the Arabidopsis root mycobiome.</title>
        <authorList>
            <person name="Mesny F."/>
            <person name="Miyauchi S."/>
            <person name="Thiergart T."/>
            <person name="Pickel B."/>
            <person name="Atanasova L."/>
            <person name="Karlsson M."/>
            <person name="Huettel B."/>
            <person name="Barry K.W."/>
            <person name="Haridas S."/>
            <person name="Chen C."/>
            <person name="Bauer D."/>
            <person name="Andreopoulos W."/>
            <person name="Pangilinan J."/>
            <person name="LaButti K."/>
            <person name="Riley R."/>
            <person name="Lipzen A."/>
            <person name="Clum A."/>
            <person name="Drula E."/>
            <person name="Henrissat B."/>
            <person name="Kohler A."/>
            <person name="Grigoriev I.V."/>
            <person name="Martin F.M."/>
            <person name="Hacquard S."/>
        </authorList>
    </citation>
    <scope>NUCLEOTIDE SEQUENCE [LARGE SCALE GENOMIC DNA]</scope>
    <source>
        <strain evidence="1 2">MPI-SDFR-AT-0079</strain>
    </source>
</reference>
<organism evidence="1 2">
    <name type="scientific">Chaetomium tenue</name>
    <dbReference type="NCBI Taxonomy" id="1854479"/>
    <lineage>
        <taxon>Eukaryota</taxon>
        <taxon>Fungi</taxon>
        <taxon>Dikarya</taxon>
        <taxon>Ascomycota</taxon>
        <taxon>Pezizomycotina</taxon>
        <taxon>Sordariomycetes</taxon>
        <taxon>Sordariomycetidae</taxon>
        <taxon>Sordariales</taxon>
        <taxon>Chaetomiaceae</taxon>
        <taxon>Chaetomium</taxon>
    </lineage>
</organism>
<name>A0ACB7P5A4_9PEZI</name>
<keyword evidence="2" id="KW-1185">Reference proteome</keyword>
<dbReference type="EMBL" id="JAGIZQ010000004">
    <property type="protein sequence ID" value="KAH6631457.1"/>
    <property type="molecule type" value="Genomic_DNA"/>
</dbReference>
<evidence type="ECO:0000313" key="2">
    <source>
        <dbReference type="Proteomes" id="UP000724584"/>
    </source>
</evidence>
<proteinExistence type="predicted"/>
<sequence length="240" mass="25723">MCRLHRNANGEELGEQPNFNYQGLLFFPRALPSTQPSPWPVGAGTTRTSTNGKWAGHNWCEAALLDGTSTEQVRLQGSQQGPARNRRISWQPGADFSTVSSGSQSKPVDVTGCGGSCPPSGVFIAMQNSTKPVPGCGAGNCPVSSVDFVGSQRCSILRQSQRLPIPNLMVHRSLRRCLCHCLASPTHCATRATHGSDGPKKRQTSSAEDLQGTDIFRPPTCMPPASKQSGTWPDRLQHGS</sequence>
<dbReference type="Proteomes" id="UP000724584">
    <property type="component" value="Unassembled WGS sequence"/>
</dbReference>
<gene>
    <name evidence="1" type="ORF">F5144DRAFT_648144</name>
</gene>
<protein>
    <submittedName>
        <fullName evidence="1">Uncharacterized protein</fullName>
    </submittedName>
</protein>
<accession>A0ACB7P5A4</accession>
<comment type="caution">
    <text evidence="1">The sequence shown here is derived from an EMBL/GenBank/DDBJ whole genome shotgun (WGS) entry which is preliminary data.</text>
</comment>
<evidence type="ECO:0000313" key="1">
    <source>
        <dbReference type="EMBL" id="KAH6631457.1"/>
    </source>
</evidence>